<evidence type="ECO:0000313" key="2">
    <source>
        <dbReference type="EMBL" id="OZI62991.1"/>
    </source>
</evidence>
<feature type="compositionally biased region" description="Polar residues" evidence="1">
    <location>
        <begin position="7"/>
        <end position="22"/>
    </location>
</feature>
<proteinExistence type="predicted"/>
<organism evidence="2 3">
    <name type="scientific">Bordetella genomosp. 11</name>
    <dbReference type="NCBI Taxonomy" id="1416808"/>
    <lineage>
        <taxon>Bacteria</taxon>
        <taxon>Pseudomonadati</taxon>
        <taxon>Pseudomonadota</taxon>
        <taxon>Betaproteobacteria</taxon>
        <taxon>Burkholderiales</taxon>
        <taxon>Alcaligenaceae</taxon>
        <taxon>Bordetella</taxon>
    </lineage>
</organism>
<dbReference type="Proteomes" id="UP000215767">
    <property type="component" value="Unassembled WGS sequence"/>
</dbReference>
<comment type="caution">
    <text evidence="2">The sequence shown here is derived from an EMBL/GenBank/DDBJ whole genome shotgun (WGS) entry which is preliminary data.</text>
</comment>
<dbReference type="AlphaFoldDB" id="A0A261UMX3"/>
<evidence type="ECO:0000256" key="1">
    <source>
        <dbReference type="SAM" id="MobiDB-lite"/>
    </source>
</evidence>
<gene>
    <name evidence="2" type="ORF">CAL28_28160</name>
</gene>
<protein>
    <submittedName>
        <fullName evidence="2">Uncharacterized protein</fullName>
    </submittedName>
</protein>
<accession>A0A261UMX3</accession>
<keyword evidence="3" id="KW-1185">Reference proteome</keyword>
<feature type="region of interest" description="Disordered" evidence="1">
    <location>
        <begin position="1"/>
        <end position="22"/>
    </location>
</feature>
<dbReference type="RefSeq" id="WP_094844265.1">
    <property type="nucleotide sequence ID" value="NZ_NEVS01000004.1"/>
</dbReference>
<evidence type="ECO:0000313" key="3">
    <source>
        <dbReference type="Proteomes" id="UP000215767"/>
    </source>
</evidence>
<reference evidence="3" key="1">
    <citation type="submission" date="2017-05" db="EMBL/GenBank/DDBJ databases">
        <title>Complete and WGS of Bordetella genogroups.</title>
        <authorList>
            <person name="Spilker T."/>
            <person name="Lipuma J."/>
        </authorList>
    </citation>
    <scope>NUCLEOTIDE SEQUENCE [LARGE SCALE GENOMIC DNA]</scope>
    <source>
        <strain evidence="3">AU8856</strain>
    </source>
</reference>
<dbReference type="OrthoDB" id="9030557at2"/>
<name>A0A261UMX3_9BORD</name>
<dbReference type="EMBL" id="NEVS01000004">
    <property type="protein sequence ID" value="OZI62991.1"/>
    <property type="molecule type" value="Genomic_DNA"/>
</dbReference>
<sequence length="349" mass="37931">MPAMTNPPFQWNPDENQTYTESDGSQQLTGVFNKTCGKSFTMQALNQQLSLLVSSNGTNVWGGTCNSWTSIALDEGTLTFGAPAPETAYGRLSLVGTDITLQQAARFNANLWVYDSSAFLHPNQMNLKAGSAVEIYCAESYAAAGFINIDSARMEVKSPVMKVESCKVSLSSDAMSPGASVFMECIPQTVQSDFPLVRMTDATIQCANASTMQIRMQTAQPLVFLDSTVSVRDSAAVEIYADNLAFPAADPTRFEIAGPGACTIKFYGATPGTQALDFIKNIYSPGLFRFARKTVPENRGSLLIAKCGNAFQYANMLKQQLLYVDDQEADASMFNQLYEPNGDLIIMLK</sequence>